<feature type="transmembrane region" description="Helical" evidence="1">
    <location>
        <begin position="276"/>
        <end position="297"/>
    </location>
</feature>
<keyword evidence="1" id="KW-0472">Membrane</keyword>
<evidence type="ECO:0000313" key="2">
    <source>
        <dbReference type="EMBL" id="KKK21749.1"/>
    </source>
</evidence>
<reference evidence="2 3" key="1">
    <citation type="submission" date="2015-02" db="EMBL/GenBank/DDBJ databases">
        <title>Draft Genome Sequences of Two Closely-Related Aflatoxigenic Aspergillus Species Obtained from the Cote d'Ivoire.</title>
        <authorList>
            <person name="Moore G.G."/>
            <person name="Beltz S.B."/>
            <person name="Mack B.M."/>
        </authorList>
    </citation>
    <scope>NUCLEOTIDE SEQUENCE [LARGE SCALE GENOMIC DNA]</scope>
    <source>
        <strain evidence="2 3">SRRC1432</strain>
    </source>
</reference>
<proteinExistence type="predicted"/>
<dbReference type="Proteomes" id="UP000034947">
    <property type="component" value="Unassembled WGS sequence"/>
</dbReference>
<organism evidence="2 3">
    <name type="scientific">Aspergillus ochraceoroseus</name>
    <dbReference type="NCBI Taxonomy" id="138278"/>
    <lineage>
        <taxon>Eukaryota</taxon>
        <taxon>Fungi</taxon>
        <taxon>Dikarya</taxon>
        <taxon>Ascomycota</taxon>
        <taxon>Pezizomycotina</taxon>
        <taxon>Eurotiomycetes</taxon>
        <taxon>Eurotiomycetidae</taxon>
        <taxon>Eurotiales</taxon>
        <taxon>Aspergillaceae</taxon>
        <taxon>Aspergillus</taxon>
        <taxon>Aspergillus subgen. Nidulantes</taxon>
    </lineage>
</organism>
<dbReference type="OrthoDB" id="2448307at2759"/>
<feature type="transmembrane region" description="Helical" evidence="1">
    <location>
        <begin position="193"/>
        <end position="213"/>
    </location>
</feature>
<accession>A0A0F8UQ85</accession>
<dbReference type="PANTHER" id="PTHR34391:SF1">
    <property type="entry name" value="UPF0658 GOLGI APPARATUS MEMBRANE PROTEIN C1952.10C-RELATED"/>
    <property type="match status" value="1"/>
</dbReference>
<gene>
    <name evidence="2" type="ORF">AOCH_007438</name>
</gene>
<feature type="transmembrane region" description="Helical" evidence="1">
    <location>
        <begin position="304"/>
        <end position="324"/>
    </location>
</feature>
<dbReference type="VEuPathDB" id="FungiDB:P175DRAFT_0530637"/>
<feature type="transmembrane region" description="Helical" evidence="1">
    <location>
        <begin position="117"/>
        <end position="137"/>
    </location>
</feature>
<evidence type="ECO:0000256" key="1">
    <source>
        <dbReference type="SAM" id="Phobius"/>
    </source>
</evidence>
<protein>
    <submittedName>
        <fullName evidence="2">Uncharacterized protein</fullName>
    </submittedName>
</protein>
<feature type="transmembrane region" description="Helical" evidence="1">
    <location>
        <begin position="344"/>
        <end position="367"/>
    </location>
</feature>
<dbReference type="PANTHER" id="PTHR34391">
    <property type="entry name" value="UPF0658 GOLGI APPARATUS MEMBRANE PROTEIN C1952.10C-RELATED"/>
    <property type="match status" value="1"/>
</dbReference>
<dbReference type="InterPro" id="IPR040410">
    <property type="entry name" value="UPF0658_Golgi"/>
</dbReference>
<keyword evidence="3" id="KW-1185">Reference proteome</keyword>
<evidence type="ECO:0000313" key="3">
    <source>
        <dbReference type="Proteomes" id="UP000034947"/>
    </source>
</evidence>
<keyword evidence="1" id="KW-1133">Transmembrane helix</keyword>
<comment type="caution">
    <text evidence="2">The sequence shown here is derived from an EMBL/GenBank/DDBJ whole genome shotgun (WGS) entry which is preliminary data.</text>
</comment>
<dbReference type="GO" id="GO:0005794">
    <property type="term" value="C:Golgi apparatus"/>
    <property type="evidence" value="ECO:0007669"/>
    <property type="project" value="TreeGrafter"/>
</dbReference>
<dbReference type="AlphaFoldDB" id="A0A0F8UQ85"/>
<feature type="transmembrane region" description="Helical" evidence="1">
    <location>
        <begin position="149"/>
        <end position="167"/>
    </location>
</feature>
<name>A0A0F8UQ85_9EURO</name>
<sequence>MRPESLVLITAPVSRPIQAAAGRSYSGVSYLNKPGAQSDNVHVVEFGDFGTPTSAGLKDDQPGTPQKRRRRLYIPNTLWTRSFAITGIIETVITVGIESWIIMSISNRYDTTKTDDGTLLIRSFLGLYIFGLLYELALAYDALKRENTFQLIGLCICNFGLLTYGIVQQRDIRDAMIKLAGDATSGHHLWGMYRIPLILVPVFLAVGTLLMVFETWKLHGEFSWSIYKNISADLQMNRRYTTYQVYIALLKFDFFFVFGTQLQILLGVKSLDNSQFISQAALVPTAIVSLILAARFCRLEMTKALIAVMVVICALIANLTTIVFRLYNPTENDGLGGFGSSLSLFASVAILLLTGTLLNSVLCMLNFQKGLKQHTDHFRRRGRGRGTDVELSQTEGRSRFILN</sequence>
<feature type="transmembrane region" description="Helical" evidence="1">
    <location>
        <begin position="245"/>
        <end position="264"/>
    </location>
</feature>
<feature type="transmembrane region" description="Helical" evidence="1">
    <location>
        <begin position="78"/>
        <end position="97"/>
    </location>
</feature>
<dbReference type="EMBL" id="JYKN01001105">
    <property type="protein sequence ID" value="KKK21749.1"/>
    <property type="molecule type" value="Genomic_DNA"/>
</dbReference>
<keyword evidence="1" id="KW-0812">Transmembrane</keyword>